<sequence>MNHVDKQEGQTFADKVVRDVRQDETESYGVCLRTGQKIQAAIAASFGTKTEEEKRQIATYRARRQTRPLRWKREAKGDYVSKFQDIFRQTYRVDDRKLEVDKVLRKQYGLQGPLSWSEFTFYAWRQRVRNQRANNTANVPDTLQAVEAGSIANETTKAIMRYCYDHAAQPPRSKDQVEWTMETHGDLFVALLGTPNALGAGWLLADHNDELGGYIVDKIMTGGVDGGLKIVLEKL</sequence>
<dbReference type="VEuPathDB" id="FungiDB:CLCR_10729"/>
<gene>
    <name evidence="1" type="ORF">CLCR_10729</name>
</gene>
<dbReference type="EMBL" id="LGRB01000008">
    <property type="protein sequence ID" value="OCT52365.1"/>
    <property type="molecule type" value="Genomic_DNA"/>
</dbReference>
<evidence type="ECO:0000313" key="2">
    <source>
        <dbReference type="Proteomes" id="UP000094526"/>
    </source>
</evidence>
<evidence type="ECO:0000313" key="1">
    <source>
        <dbReference type="EMBL" id="OCT52365.1"/>
    </source>
</evidence>
<organism evidence="1 2">
    <name type="scientific">Cladophialophora carrionii</name>
    <dbReference type="NCBI Taxonomy" id="86049"/>
    <lineage>
        <taxon>Eukaryota</taxon>
        <taxon>Fungi</taxon>
        <taxon>Dikarya</taxon>
        <taxon>Ascomycota</taxon>
        <taxon>Pezizomycotina</taxon>
        <taxon>Eurotiomycetes</taxon>
        <taxon>Chaetothyriomycetidae</taxon>
        <taxon>Chaetothyriales</taxon>
        <taxon>Herpotrichiellaceae</taxon>
        <taxon>Cladophialophora</taxon>
    </lineage>
</organism>
<comment type="caution">
    <text evidence="1">The sequence shown here is derived from an EMBL/GenBank/DDBJ whole genome shotgun (WGS) entry which is preliminary data.</text>
</comment>
<accession>A0A1C1CV57</accession>
<name>A0A1C1CV57_9EURO</name>
<reference evidence="2" key="1">
    <citation type="submission" date="2015-07" db="EMBL/GenBank/DDBJ databases">
        <authorList>
            <person name="Teixeira M.M."/>
            <person name="Souza R.C."/>
            <person name="Almeida L.G."/>
            <person name="Vicente V.A."/>
            <person name="de Hoog S."/>
            <person name="Bocca A.L."/>
            <person name="de Almeida S.R."/>
            <person name="Vasconcelos A.T."/>
            <person name="Felipe M.S."/>
        </authorList>
    </citation>
    <scope>NUCLEOTIDE SEQUENCE [LARGE SCALE GENOMIC DNA]</scope>
    <source>
        <strain evidence="2">KSF</strain>
    </source>
</reference>
<keyword evidence="2" id="KW-1185">Reference proteome</keyword>
<proteinExistence type="predicted"/>
<dbReference type="AlphaFoldDB" id="A0A1C1CV57"/>
<dbReference type="OrthoDB" id="5337308at2759"/>
<dbReference type="VEuPathDB" id="FungiDB:G647_03769"/>
<dbReference type="Proteomes" id="UP000094526">
    <property type="component" value="Unassembled WGS sequence"/>
</dbReference>
<protein>
    <submittedName>
        <fullName evidence="1">Uncharacterized protein</fullName>
    </submittedName>
</protein>